<reference evidence="2 3" key="1">
    <citation type="submission" date="2016-02" db="EMBL/GenBank/DDBJ databases">
        <title>Genome analysis of coral dinoflagellate symbionts highlights evolutionary adaptations to a symbiotic lifestyle.</title>
        <authorList>
            <person name="Aranda M."/>
            <person name="Li Y."/>
            <person name="Liew Y.J."/>
            <person name="Baumgarten S."/>
            <person name="Simakov O."/>
            <person name="Wilson M."/>
            <person name="Piel J."/>
            <person name="Ashoor H."/>
            <person name="Bougouffa S."/>
            <person name="Bajic V.B."/>
            <person name="Ryu T."/>
            <person name="Ravasi T."/>
            <person name="Bayer T."/>
            <person name="Micklem G."/>
            <person name="Kim H."/>
            <person name="Bhak J."/>
            <person name="Lajeunesse T.C."/>
            <person name="Voolstra C.R."/>
        </authorList>
    </citation>
    <scope>NUCLEOTIDE SEQUENCE [LARGE SCALE GENOMIC DNA]</scope>
    <source>
        <strain evidence="2 3">CCMP2467</strain>
    </source>
</reference>
<keyword evidence="1" id="KW-0472">Membrane</keyword>
<accession>A0A1Q9C222</accession>
<organism evidence="2 3">
    <name type="scientific">Symbiodinium microadriaticum</name>
    <name type="common">Dinoflagellate</name>
    <name type="synonym">Zooxanthella microadriatica</name>
    <dbReference type="NCBI Taxonomy" id="2951"/>
    <lineage>
        <taxon>Eukaryota</taxon>
        <taxon>Sar</taxon>
        <taxon>Alveolata</taxon>
        <taxon>Dinophyceae</taxon>
        <taxon>Suessiales</taxon>
        <taxon>Symbiodiniaceae</taxon>
        <taxon>Symbiodinium</taxon>
    </lineage>
</organism>
<dbReference type="AlphaFoldDB" id="A0A1Q9C222"/>
<evidence type="ECO:0000256" key="1">
    <source>
        <dbReference type="SAM" id="Phobius"/>
    </source>
</evidence>
<proteinExistence type="predicted"/>
<gene>
    <name evidence="2" type="ORF">AK812_SmicGene43031</name>
</gene>
<dbReference type="Proteomes" id="UP000186817">
    <property type="component" value="Unassembled WGS sequence"/>
</dbReference>
<evidence type="ECO:0000313" key="2">
    <source>
        <dbReference type="EMBL" id="OLP76966.1"/>
    </source>
</evidence>
<dbReference type="EMBL" id="LSRX01001876">
    <property type="protein sequence ID" value="OLP76966.1"/>
    <property type="molecule type" value="Genomic_DNA"/>
</dbReference>
<protein>
    <submittedName>
        <fullName evidence="2">Uncharacterized protein</fullName>
    </submittedName>
</protein>
<feature type="transmembrane region" description="Helical" evidence="1">
    <location>
        <begin position="111"/>
        <end position="133"/>
    </location>
</feature>
<comment type="caution">
    <text evidence="2">The sequence shown here is derived from an EMBL/GenBank/DDBJ whole genome shotgun (WGS) entry which is preliminary data.</text>
</comment>
<sequence length="135" mass="15239">MLDPDTVEEPVAFLETAWNLVLVLGGRAAPRVILLSEDFLGAPFSQQVEEARKWRETVAHDYKHMDLGEESLVQRVCRLDGTLIVATLQTQLLDQINAFIGLGREDLEAPYFQPGVLLCMMCILLWRLAAYAYSE</sequence>
<keyword evidence="1" id="KW-0812">Transmembrane</keyword>
<name>A0A1Q9C222_SYMMI</name>
<keyword evidence="1" id="KW-1133">Transmembrane helix</keyword>
<evidence type="ECO:0000313" key="3">
    <source>
        <dbReference type="Proteomes" id="UP000186817"/>
    </source>
</evidence>
<keyword evidence="3" id="KW-1185">Reference proteome</keyword>
<dbReference type="OrthoDB" id="441615at2759"/>